<comment type="caution">
    <text evidence="1">The sequence shown here is derived from an EMBL/GenBank/DDBJ whole genome shotgun (WGS) entry which is preliminary data.</text>
</comment>
<gene>
    <name evidence="1" type="ORF">A2427_04340</name>
</gene>
<dbReference type="EMBL" id="MHMN01000057">
    <property type="protein sequence ID" value="OGZ26677.1"/>
    <property type="molecule type" value="Genomic_DNA"/>
</dbReference>
<evidence type="ECO:0000313" key="2">
    <source>
        <dbReference type="Proteomes" id="UP000176326"/>
    </source>
</evidence>
<reference evidence="1 2" key="1">
    <citation type="journal article" date="2016" name="Nat. Commun.">
        <title>Thousands of microbial genomes shed light on interconnected biogeochemical processes in an aquifer system.</title>
        <authorList>
            <person name="Anantharaman K."/>
            <person name="Brown C.T."/>
            <person name="Hug L.A."/>
            <person name="Sharon I."/>
            <person name="Castelle C.J."/>
            <person name="Probst A.J."/>
            <person name="Thomas B.C."/>
            <person name="Singh A."/>
            <person name="Wilkins M.J."/>
            <person name="Karaoz U."/>
            <person name="Brodie E.L."/>
            <person name="Williams K.H."/>
            <person name="Hubbard S.S."/>
            <person name="Banfield J.F."/>
        </authorList>
    </citation>
    <scope>NUCLEOTIDE SEQUENCE [LARGE SCALE GENOMIC DNA]</scope>
</reference>
<evidence type="ECO:0000313" key="1">
    <source>
        <dbReference type="EMBL" id="OGZ26677.1"/>
    </source>
</evidence>
<organism evidence="1 2">
    <name type="scientific">Candidatus Nealsonbacteria bacterium RIFOXYC1_FULL_40_7</name>
    <dbReference type="NCBI Taxonomy" id="1801678"/>
    <lineage>
        <taxon>Bacteria</taxon>
        <taxon>Candidatus Nealsoniibacteriota</taxon>
    </lineage>
</organism>
<sequence>MFLFSRRPAMEEVTLVLDAGKASICATECRLFRDNGGFGDFCIGCPPEYREDRRDLDLATGFEE</sequence>
<proteinExistence type="predicted"/>
<dbReference type="AlphaFoldDB" id="A0A1G2ELN1"/>
<accession>A0A1G2ELN1</accession>
<name>A0A1G2ELN1_9BACT</name>
<protein>
    <submittedName>
        <fullName evidence="1">Uncharacterized protein</fullName>
    </submittedName>
</protein>
<dbReference type="Proteomes" id="UP000176326">
    <property type="component" value="Unassembled WGS sequence"/>
</dbReference>